<feature type="transmembrane region" description="Helical" evidence="14">
    <location>
        <begin position="7"/>
        <end position="29"/>
    </location>
</feature>
<keyword evidence="8" id="KW-0547">Nucleotide-binding</keyword>
<gene>
    <name evidence="17" type="ORF">FZD51_11900</name>
</gene>
<dbReference type="Pfam" id="PF00512">
    <property type="entry name" value="HisKA"/>
    <property type="match status" value="1"/>
</dbReference>
<dbReference type="PROSITE" id="PS50109">
    <property type="entry name" value="HIS_KIN"/>
    <property type="match status" value="1"/>
</dbReference>
<evidence type="ECO:0000256" key="14">
    <source>
        <dbReference type="SAM" id="Phobius"/>
    </source>
</evidence>
<dbReference type="PROSITE" id="PS50885">
    <property type="entry name" value="HAMP"/>
    <property type="match status" value="1"/>
</dbReference>
<dbReference type="SUPFAM" id="SSF55874">
    <property type="entry name" value="ATPase domain of HSP90 chaperone/DNA topoisomerase II/histidine kinase"/>
    <property type="match status" value="1"/>
</dbReference>
<evidence type="ECO:0000256" key="9">
    <source>
        <dbReference type="ARBA" id="ARBA00022777"/>
    </source>
</evidence>
<dbReference type="GO" id="GO:0005524">
    <property type="term" value="F:ATP binding"/>
    <property type="evidence" value="ECO:0007669"/>
    <property type="project" value="UniProtKB-KW"/>
</dbReference>
<dbReference type="InterPro" id="IPR003660">
    <property type="entry name" value="HAMP_dom"/>
</dbReference>
<protein>
    <recommendedName>
        <fullName evidence="3">histidine kinase</fullName>
        <ecNumber evidence="3">2.7.13.3</ecNumber>
    </recommendedName>
</protein>
<feature type="domain" description="HAMP" evidence="16">
    <location>
        <begin position="74"/>
        <end position="126"/>
    </location>
</feature>
<dbReference type="InterPro" id="IPR004358">
    <property type="entry name" value="Sig_transdc_His_kin-like_C"/>
</dbReference>
<dbReference type="Pfam" id="PF00672">
    <property type="entry name" value="HAMP"/>
    <property type="match status" value="1"/>
</dbReference>
<evidence type="ECO:0000256" key="2">
    <source>
        <dbReference type="ARBA" id="ARBA00004651"/>
    </source>
</evidence>
<dbReference type="Proteomes" id="UP000322139">
    <property type="component" value="Unassembled WGS sequence"/>
</dbReference>
<dbReference type="InterPro" id="IPR003661">
    <property type="entry name" value="HisK_dim/P_dom"/>
</dbReference>
<dbReference type="EMBL" id="VTER01000006">
    <property type="protein sequence ID" value="TYS47642.1"/>
    <property type="molecule type" value="Genomic_DNA"/>
</dbReference>
<dbReference type="SMART" id="SM00388">
    <property type="entry name" value="HisKA"/>
    <property type="match status" value="1"/>
</dbReference>
<feature type="domain" description="Histidine kinase" evidence="15">
    <location>
        <begin position="141"/>
        <end position="355"/>
    </location>
</feature>
<evidence type="ECO:0000256" key="7">
    <source>
        <dbReference type="ARBA" id="ARBA00022692"/>
    </source>
</evidence>
<comment type="subcellular location">
    <subcellularLocation>
        <location evidence="2">Cell membrane</location>
        <topology evidence="2">Multi-pass membrane protein</topology>
    </subcellularLocation>
</comment>
<dbReference type="RefSeq" id="WP_148974974.1">
    <property type="nucleotide sequence ID" value="NZ_VTER01000006.1"/>
</dbReference>
<dbReference type="Gene3D" id="6.10.340.10">
    <property type="match status" value="1"/>
</dbReference>
<dbReference type="PANTHER" id="PTHR45528">
    <property type="entry name" value="SENSOR HISTIDINE KINASE CPXA"/>
    <property type="match status" value="1"/>
</dbReference>
<evidence type="ECO:0000256" key="4">
    <source>
        <dbReference type="ARBA" id="ARBA00022475"/>
    </source>
</evidence>
<keyword evidence="7 14" id="KW-0812">Transmembrane</keyword>
<evidence type="ECO:0000256" key="3">
    <source>
        <dbReference type="ARBA" id="ARBA00012438"/>
    </source>
</evidence>
<evidence type="ECO:0000256" key="12">
    <source>
        <dbReference type="ARBA" id="ARBA00023012"/>
    </source>
</evidence>
<dbReference type="InterPro" id="IPR003594">
    <property type="entry name" value="HATPase_dom"/>
</dbReference>
<evidence type="ECO:0000256" key="8">
    <source>
        <dbReference type="ARBA" id="ARBA00022741"/>
    </source>
</evidence>
<reference evidence="17 18" key="1">
    <citation type="submission" date="2019-08" db="EMBL/GenBank/DDBJ databases">
        <title>Bacillus genomes from the desert of Cuatro Cienegas, Coahuila.</title>
        <authorList>
            <person name="Olmedo-Alvarez G."/>
        </authorList>
    </citation>
    <scope>NUCLEOTIDE SEQUENCE [LARGE SCALE GENOMIC DNA]</scope>
    <source>
        <strain evidence="17 18">CH446_14T</strain>
    </source>
</reference>
<dbReference type="PANTHER" id="PTHR45528:SF8">
    <property type="entry name" value="HISTIDINE KINASE"/>
    <property type="match status" value="1"/>
</dbReference>
<keyword evidence="6" id="KW-0808">Transferase</keyword>
<evidence type="ECO:0000256" key="6">
    <source>
        <dbReference type="ARBA" id="ARBA00022679"/>
    </source>
</evidence>
<dbReference type="InterPro" id="IPR036097">
    <property type="entry name" value="HisK_dim/P_sf"/>
</dbReference>
<evidence type="ECO:0000259" key="16">
    <source>
        <dbReference type="PROSITE" id="PS50885"/>
    </source>
</evidence>
<accession>A0A5D4RDU3</accession>
<evidence type="ECO:0000256" key="5">
    <source>
        <dbReference type="ARBA" id="ARBA00022553"/>
    </source>
</evidence>
<keyword evidence="9 17" id="KW-0418">Kinase</keyword>
<evidence type="ECO:0000256" key="10">
    <source>
        <dbReference type="ARBA" id="ARBA00022840"/>
    </source>
</evidence>
<keyword evidence="13 14" id="KW-0472">Membrane</keyword>
<dbReference type="CDD" id="cd00082">
    <property type="entry name" value="HisKA"/>
    <property type="match status" value="1"/>
</dbReference>
<evidence type="ECO:0000256" key="13">
    <source>
        <dbReference type="ARBA" id="ARBA00023136"/>
    </source>
</evidence>
<keyword evidence="5" id="KW-0597">Phosphoprotein</keyword>
<dbReference type="SUPFAM" id="SSF158472">
    <property type="entry name" value="HAMP domain-like"/>
    <property type="match status" value="1"/>
</dbReference>
<dbReference type="InterPro" id="IPR036890">
    <property type="entry name" value="HATPase_C_sf"/>
</dbReference>
<evidence type="ECO:0000259" key="15">
    <source>
        <dbReference type="PROSITE" id="PS50109"/>
    </source>
</evidence>
<evidence type="ECO:0000313" key="18">
    <source>
        <dbReference type="Proteomes" id="UP000322139"/>
    </source>
</evidence>
<name>A0A5D4RDU3_9BACI</name>
<proteinExistence type="predicted"/>
<dbReference type="CDD" id="cd06225">
    <property type="entry name" value="HAMP"/>
    <property type="match status" value="1"/>
</dbReference>
<comment type="catalytic activity">
    <reaction evidence="1">
        <text>ATP + protein L-histidine = ADP + protein N-phospho-L-histidine.</text>
        <dbReference type="EC" id="2.7.13.3"/>
    </reaction>
</comment>
<evidence type="ECO:0000256" key="11">
    <source>
        <dbReference type="ARBA" id="ARBA00022989"/>
    </source>
</evidence>
<dbReference type="AlphaFoldDB" id="A0A5D4RDU3"/>
<dbReference type="GO" id="GO:0005886">
    <property type="term" value="C:plasma membrane"/>
    <property type="evidence" value="ECO:0007669"/>
    <property type="project" value="UniProtKB-SubCell"/>
</dbReference>
<comment type="caution">
    <text evidence="17">The sequence shown here is derived from an EMBL/GenBank/DDBJ whole genome shotgun (WGS) entry which is preliminary data.</text>
</comment>
<dbReference type="PRINTS" id="PR00344">
    <property type="entry name" value="BCTRLSENSOR"/>
</dbReference>
<dbReference type="Gene3D" id="3.30.565.10">
    <property type="entry name" value="Histidine kinase-like ATPase, C-terminal domain"/>
    <property type="match status" value="1"/>
</dbReference>
<evidence type="ECO:0000313" key="17">
    <source>
        <dbReference type="EMBL" id="TYS47642.1"/>
    </source>
</evidence>
<dbReference type="InterPro" id="IPR005467">
    <property type="entry name" value="His_kinase_dom"/>
</dbReference>
<sequence length="355" mass="40730">MMLKNRLFFKLLGSIAISFVASFLVMVLLSQMIFRVYDVKFLTELSVPIYNVTIFLFFTIIILSFILVFLLLVRKKIFYLKMISDRVQEIAGGQQGLTINIKGKDELSQLAGNINFMSKELESRFEHERSLENAKNELITNVSHDLRTPLTSIIGYLDLLRKGQYQDSAELKEYLETTYSKSQRLKSLMNELLEYTRLASPDVLLNMDKVDLSALLRQMAGEYMPIMEREQLTLHTFITEEPVRISMDVEMMVRVYENLFSNSIKYSTKPSSIKIFLDAEGSRAVLKISNRTDKPPVADLNQLFDRFVTGEKARTENQGTGLGLAISKRIVELHGGKIYAEYADGWMTVVVEHQI</sequence>
<dbReference type="InterPro" id="IPR050398">
    <property type="entry name" value="HssS/ArlS-like"/>
</dbReference>
<dbReference type="Gene3D" id="1.10.287.130">
    <property type="match status" value="1"/>
</dbReference>
<dbReference type="Pfam" id="PF02518">
    <property type="entry name" value="HATPase_c"/>
    <property type="match status" value="1"/>
</dbReference>
<evidence type="ECO:0000256" key="1">
    <source>
        <dbReference type="ARBA" id="ARBA00000085"/>
    </source>
</evidence>
<feature type="transmembrane region" description="Helical" evidence="14">
    <location>
        <begin position="49"/>
        <end position="73"/>
    </location>
</feature>
<dbReference type="GO" id="GO:0000155">
    <property type="term" value="F:phosphorelay sensor kinase activity"/>
    <property type="evidence" value="ECO:0007669"/>
    <property type="project" value="InterPro"/>
</dbReference>
<organism evidence="17 18">
    <name type="scientific">Bacillus infantis</name>
    <dbReference type="NCBI Taxonomy" id="324767"/>
    <lineage>
        <taxon>Bacteria</taxon>
        <taxon>Bacillati</taxon>
        <taxon>Bacillota</taxon>
        <taxon>Bacilli</taxon>
        <taxon>Bacillales</taxon>
        <taxon>Bacillaceae</taxon>
        <taxon>Bacillus</taxon>
    </lineage>
</organism>
<dbReference type="SUPFAM" id="SSF47384">
    <property type="entry name" value="Homodimeric domain of signal transducing histidine kinase"/>
    <property type="match status" value="1"/>
</dbReference>
<dbReference type="FunFam" id="1.10.287.130:FF:000008">
    <property type="entry name" value="Two-component sensor histidine kinase"/>
    <property type="match status" value="1"/>
</dbReference>
<keyword evidence="12" id="KW-0902">Two-component regulatory system</keyword>
<dbReference type="SMART" id="SM00387">
    <property type="entry name" value="HATPase_c"/>
    <property type="match status" value="1"/>
</dbReference>
<keyword evidence="11 14" id="KW-1133">Transmembrane helix</keyword>
<keyword evidence="10" id="KW-0067">ATP-binding</keyword>
<keyword evidence="4" id="KW-1003">Cell membrane</keyword>
<dbReference type="EC" id="2.7.13.3" evidence="3"/>